<dbReference type="InterPro" id="IPR052953">
    <property type="entry name" value="Ser-rich/MCO-related"/>
</dbReference>
<dbReference type="InterPro" id="IPR008972">
    <property type="entry name" value="Cupredoxin"/>
</dbReference>
<evidence type="ECO:0008006" key="5">
    <source>
        <dbReference type="Google" id="ProtNLM"/>
    </source>
</evidence>
<proteinExistence type="predicted"/>
<feature type="transmembrane region" description="Helical" evidence="1">
    <location>
        <begin position="389"/>
        <end position="411"/>
    </location>
</feature>
<evidence type="ECO:0000256" key="2">
    <source>
        <dbReference type="SAM" id="SignalP"/>
    </source>
</evidence>
<keyword evidence="2" id="KW-0732">Signal</keyword>
<keyword evidence="4" id="KW-1185">Reference proteome</keyword>
<dbReference type="SUPFAM" id="SSF49503">
    <property type="entry name" value="Cupredoxins"/>
    <property type="match status" value="2"/>
</dbReference>
<sequence length="412" mass="42885">MFFSAAARLSVALALGLSASAWVYDIQVGDANGDTIFSPDTILAHETILKNAYVGDQVKFHFHQKNHTATQSSFAAPCTRLDGGFDSGFHPVPANQTDNFPTYTITIHDVSHILPHSRIGTCLMAYSRISDESCVGLLRARRDTAASHCGKGMVFAVNAPSDGAADSFANFKKAALEIGKELQAGASSSASGSTTAAPSIVTVTKTVTVEETSLVTVFESSTSAAPLSQSSQSANVIKVIVGGANGQLTYTPDHVSAKPNDVVSFEFHQKNHTATQSSFNEPCVHLQDANGNVIGFDSGFMPVADNATDFPVFNVTVKDTAPIWVYCRQHKPDGSSHCGAGMVFAVNAVENSPRNFSAFKALAEKINGTDAANASGIATTANGLDKNGAAVGTAASAVFSLGAVFAAAALLL</sequence>
<dbReference type="EMBL" id="CCBP010000112">
    <property type="protein sequence ID" value="CDO72374.1"/>
    <property type="molecule type" value="Genomic_DNA"/>
</dbReference>
<accession>A0A060SJI9</accession>
<dbReference type="OrthoDB" id="1921208at2759"/>
<evidence type="ECO:0000313" key="4">
    <source>
        <dbReference type="Proteomes" id="UP000029665"/>
    </source>
</evidence>
<name>A0A060SJI9_PYCCI</name>
<organism evidence="3 4">
    <name type="scientific">Pycnoporus cinnabarinus</name>
    <name type="common">Cinnabar-red polypore</name>
    <name type="synonym">Trametes cinnabarina</name>
    <dbReference type="NCBI Taxonomy" id="5643"/>
    <lineage>
        <taxon>Eukaryota</taxon>
        <taxon>Fungi</taxon>
        <taxon>Dikarya</taxon>
        <taxon>Basidiomycota</taxon>
        <taxon>Agaricomycotina</taxon>
        <taxon>Agaricomycetes</taxon>
        <taxon>Polyporales</taxon>
        <taxon>Polyporaceae</taxon>
        <taxon>Trametes</taxon>
    </lineage>
</organism>
<dbReference type="STRING" id="5643.A0A060SJI9"/>
<dbReference type="HOGENOM" id="CLU_060348_0_0_1"/>
<evidence type="ECO:0000313" key="3">
    <source>
        <dbReference type="EMBL" id="CDO72374.1"/>
    </source>
</evidence>
<keyword evidence="1" id="KW-0472">Membrane</keyword>
<dbReference type="Gene3D" id="2.60.40.420">
    <property type="entry name" value="Cupredoxins - blue copper proteins"/>
    <property type="match status" value="2"/>
</dbReference>
<dbReference type="OMA" id="NTAASHC"/>
<dbReference type="PANTHER" id="PTHR34883">
    <property type="entry name" value="SERINE-RICH PROTEIN, PUTATIVE-RELATED-RELATED"/>
    <property type="match status" value="1"/>
</dbReference>
<keyword evidence="1" id="KW-1133">Transmembrane helix</keyword>
<keyword evidence="1" id="KW-0812">Transmembrane</keyword>
<reference evidence="3" key="1">
    <citation type="submission" date="2014-01" db="EMBL/GenBank/DDBJ databases">
        <title>The genome of the white-rot fungus Pycnoporus cinnabarinus: a basidiomycete model with a versatile arsenal for lignocellulosic biomass breakdown.</title>
        <authorList>
            <person name="Levasseur A."/>
            <person name="Lomascolo A."/>
            <person name="Ruiz-Duenas F.J."/>
            <person name="Uzan E."/>
            <person name="Piumi F."/>
            <person name="Kues U."/>
            <person name="Ram A.F.J."/>
            <person name="Murat C."/>
            <person name="Haon M."/>
            <person name="Benoit I."/>
            <person name="Arfi Y."/>
            <person name="Chevret D."/>
            <person name="Drula E."/>
            <person name="Kwon M.J."/>
            <person name="Gouret P."/>
            <person name="Lesage-Meessen L."/>
            <person name="Lombard V."/>
            <person name="Mariette J."/>
            <person name="Noirot C."/>
            <person name="Park J."/>
            <person name="Patyshakuliyeva A."/>
            <person name="Wieneger R.A.B."/>
            <person name="Wosten H.A.B."/>
            <person name="Martin F."/>
            <person name="Coutinho P.M."/>
            <person name="de Vries R."/>
            <person name="Martinez A.T."/>
            <person name="Klopp C."/>
            <person name="Pontarotti P."/>
            <person name="Henrissat B."/>
            <person name="Record E."/>
        </authorList>
    </citation>
    <scope>NUCLEOTIDE SEQUENCE [LARGE SCALE GENOMIC DNA]</scope>
    <source>
        <strain evidence="3">BRFM137</strain>
    </source>
</reference>
<evidence type="ECO:0000256" key="1">
    <source>
        <dbReference type="SAM" id="Phobius"/>
    </source>
</evidence>
<feature type="chain" id="PRO_5001592265" description="Phytocyanin domain-containing protein" evidence="2">
    <location>
        <begin position="22"/>
        <end position="412"/>
    </location>
</feature>
<dbReference type="Proteomes" id="UP000029665">
    <property type="component" value="Unassembled WGS sequence"/>
</dbReference>
<comment type="caution">
    <text evidence="3">The sequence shown here is derived from an EMBL/GenBank/DDBJ whole genome shotgun (WGS) entry which is preliminary data.</text>
</comment>
<protein>
    <recommendedName>
        <fullName evidence="5">Phytocyanin domain-containing protein</fullName>
    </recommendedName>
</protein>
<gene>
    <name evidence="3" type="ORF">BN946_scf184977.g73</name>
</gene>
<dbReference type="CDD" id="cd00920">
    <property type="entry name" value="Cupredoxin"/>
    <property type="match status" value="1"/>
</dbReference>
<dbReference type="AlphaFoldDB" id="A0A060SJI9"/>
<feature type="signal peptide" evidence="2">
    <location>
        <begin position="1"/>
        <end position="21"/>
    </location>
</feature>
<dbReference type="PANTHER" id="PTHR34883:SF15">
    <property type="entry name" value="EXTRACELLULAR SERINE-RICH PROTEIN"/>
    <property type="match status" value="1"/>
</dbReference>